<proteinExistence type="predicted"/>
<reference evidence="3 4" key="1">
    <citation type="submission" date="2023-09" db="EMBL/GenBank/DDBJ databases">
        <title>Genomic Revisitation and Reclassification of the Genus Providencia.</title>
        <authorList>
            <person name="Dong X."/>
        </authorList>
    </citation>
    <scope>NUCLEOTIDE SEQUENCE [LARGE SCALE GENOMIC DNA]</scope>
    <source>
        <strain evidence="3 4">D4759</strain>
    </source>
</reference>
<dbReference type="Proteomes" id="UP001302443">
    <property type="component" value="Chromosome"/>
</dbReference>
<feature type="compositionally biased region" description="Low complexity" evidence="2">
    <location>
        <begin position="356"/>
        <end position="374"/>
    </location>
</feature>
<evidence type="ECO:0000313" key="4">
    <source>
        <dbReference type="Proteomes" id="UP001302443"/>
    </source>
</evidence>
<feature type="region of interest" description="Disordered" evidence="2">
    <location>
        <begin position="356"/>
        <end position="379"/>
    </location>
</feature>
<feature type="region of interest" description="Disordered" evidence="2">
    <location>
        <begin position="389"/>
        <end position="408"/>
    </location>
</feature>
<organism evidence="3 4">
    <name type="scientific">Providencia zhijiangensis</name>
    <dbReference type="NCBI Taxonomy" id="3053982"/>
    <lineage>
        <taxon>Bacteria</taxon>
        <taxon>Pseudomonadati</taxon>
        <taxon>Pseudomonadota</taxon>
        <taxon>Gammaproteobacteria</taxon>
        <taxon>Enterobacterales</taxon>
        <taxon>Morganellaceae</taxon>
        <taxon>Providencia</taxon>
    </lineage>
</organism>
<keyword evidence="1" id="KW-0175">Coiled coil</keyword>
<evidence type="ECO:0000313" key="3">
    <source>
        <dbReference type="EMBL" id="WPA92460.1"/>
    </source>
</evidence>
<dbReference type="RefSeq" id="WP_286272700.1">
    <property type="nucleotide sequence ID" value="NZ_CP135990.1"/>
</dbReference>
<sequence length="515" mass="59001">MIKNINPRSESIININDNKTITTSSLSNQIKKAINIGSCIPDNNHLSNLHYQKKHFAVLTCHFEPSEQKEINLIKYSPPVEKITLPYKYHEAIEANGHFLILKSPRIFNHSVSIKNEPIINEKQDTELMLIDKTSATETNVFKEFNLKRSSNRFSNLILEIKSTHEKGIRYLKSIFNKNKNEKFCVTFKKGIEIPIKHEKTRSSEVITYQNTASTQKIENNLSTLKSSQAKLAEQLKKIETDKENEIKAGEERIRKEAESSMIQKASISKIKDENKAKSSDTEFEFNEELEWNDDTNHIQDSLQKRITDRLVSLAIPSTRQLDKLLVDETDMKSINRHLENMDSLNKIENQLYSSNESLNSNSSSHYSNNSSDSGYLSENTKAQKKIETGSTKLKDNNSNHATHNKNDKVLPRRNIKVKPTVRTYQFNGEIYQTKTSMLRAKHNSKKYQFPLNGNSPEIASNQGKPDTRKLDALLKKTQETLHSLNSLNSLSEQISKEEVHSAQIKTKLAKLNNK</sequence>
<evidence type="ECO:0000256" key="1">
    <source>
        <dbReference type="SAM" id="Coils"/>
    </source>
</evidence>
<keyword evidence="4" id="KW-1185">Reference proteome</keyword>
<protein>
    <submittedName>
        <fullName evidence="3">Uncharacterized protein</fullName>
    </submittedName>
</protein>
<feature type="compositionally biased region" description="Basic and acidic residues" evidence="2">
    <location>
        <begin position="389"/>
        <end position="398"/>
    </location>
</feature>
<dbReference type="EMBL" id="CP135990">
    <property type="protein sequence ID" value="WPA92460.1"/>
    <property type="molecule type" value="Genomic_DNA"/>
</dbReference>
<accession>A0ABZ0N386</accession>
<gene>
    <name evidence="3" type="ORF">QS795_001380</name>
</gene>
<feature type="coiled-coil region" evidence="1">
    <location>
        <begin position="225"/>
        <end position="253"/>
    </location>
</feature>
<evidence type="ECO:0000256" key="2">
    <source>
        <dbReference type="SAM" id="MobiDB-lite"/>
    </source>
</evidence>
<name>A0ABZ0N386_9GAMM</name>